<dbReference type="Proteomes" id="UP001057375">
    <property type="component" value="Unassembled WGS sequence"/>
</dbReference>
<protein>
    <submittedName>
        <fullName evidence="3">Uncharacterized protein</fullName>
    </submittedName>
</protein>
<comment type="caution">
    <text evidence="3">The sequence shown here is derived from an EMBL/GenBank/DDBJ whole genome shotgun (WGS) entry which is preliminary data.</text>
</comment>
<evidence type="ECO:0000256" key="2">
    <source>
        <dbReference type="SAM" id="Phobius"/>
    </source>
</evidence>
<evidence type="ECO:0000313" key="3">
    <source>
        <dbReference type="EMBL" id="GKT32916.1"/>
    </source>
</evidence>
<keyword evidence="2" id="KW-0812">Transmembrane</keyword>
<evidence type="ECO:0000256" key="1">
    <source>
        <dbReference type="SAM" id="Coils"/>
    </source>
</evidence>
<feature type="transmembrane region" description="Helical" evidence="2">
    <location>
        <begin position="6"/>
        <end position="30"/>
    </location>
</feature>
<keyword evidence="1" id="KW-0175">Coiled coil</keyword>
<keyword evidence="2" id="KW-0472">Membrane</keyword>
<reference evidence="3" key="1">
    <citation type="submission" date="2022-03" db="EMBL/GenBank/DDBJ databases">
        <title>Draft genome sequence of Aduncisulcus paluster, a free-living microaerophilic Fornicata.</title>
        <authorList>
            <person name="Yuyama I."/>
            <person name="Kume K."/>
            <person name="Tamura T."/>
            <person name="Inagaki Y."/>
            <person name="Hashimoto T."/>
        </authorList>
    </citation>
    <scope>NUCLEOTIDE SEQUENCE</scope>
    <source>
        <strain evidence="3">NY0171</strain>
    </source>
</reference>
<keyword evidence="4" id="KW-1185">Reference proteome</keyword>
<evidence type="ECO:0000313" key="4">
    <source>
        <dbReference type="Proteomes" id="UP001057375"/>
    </source>
</evidence>
<dbReference type="EMBL" id="BQXS01010086">
    <property type="protein sequence ID" value="GKT32916.1"/>
    <property type="molecule type" value="Genomic_DNA"/>
</dbReference>
<name>A0ABQ5KLV8_9EUKA</name>
<sequence length="237" mass="26790">MGEDIDIGSIITVVIFFTVIIALAIAAVVLGKKKPEVSQELTKEEEFELKAQDLGIHPALYKIGIIKTTSDGGGVKASGEKVSPTRCKKLIDQYDAAMEVKEKQRLAERKKKAEEDAREKEKEERREKARLIYEAEMKELEDYQKNEKIDATVVDIPPIVRKTLITRGGVASKIISFLKDKKEACTDEVYKIGVLQLADDIKVDFKRVCMVMKSLVENERVPGWIDENGDYNEKNEK</sequence>
<keyword evidence="2" id="KW-1133">Transmembrane helix</keyword>
<accession>A0ABQ5KLV8</accession>
<gene>
    <name evidence="3" type="ORF">ADUPG1_006960</name>
</gene>
<organism evidence="3 4">
    <name type="scientific">Aduncisulcus paluster</name>
    <dbReference type="NCBI Taxonomy" id="2918883"/>
    <lineage>
        <taxon>Eukaryota</taxon>
        <taxon>Metamonada</taxon>
        <taxon>Carpediemonas-like organisms</taxon>
        <taxon>Aduncisulcus</taxon>
    </lineage>
</organism>
<feature type="coiled-coil region" evidence="1">
    <location>
        <begin position="96"/>
        <end position="146"/>
    </location>
</feature>
<proteinExistence type="predicted"/>